<accession>A0A9D1EUG2</accession>
<dbReference type="AlphaFoldDB" id="A0A9D1EUG2"/>
<feature type="transmembrane region" description="Helical" evidence="7">
    <location>
        <begin position="12"/>
        <end position="33"/>
    </location>
</feature>
<dbReference type="PROSITE" id="PS50928">
    <property type="entry name" value="ABC_TM1"/>
    <property type="match status" value="1"/>
</dbReference>
<comment type="subcellular location">
    <subcellularLocation>
        <location evidence="1 7">Cell membrane</location>
        <topology evidence="1 7">Multi-pass membrane protein</topology>
    </subcellularLocation>
</comment>
<evidence type="ECO:0000256" key="6">
    <source>
        <dbReference type="ARBA" id="ARBA00023136"/>
    </source>
</evidence>
<dbReference type="InterPro" id="IPR035906">
    <property type="entry name" value="MetI-like_sf"/>
</dbReference>
<keyword evidence="2 7" id="KW-0813">Transport</keyword>
<reference evidence="9" key="2">
    <citation type="journal article" date="2021" name="PeerJ">
        <title>Extensive microbial diversity within the chicken gut microbiome revealed by metagenomics and culture.</title>
        <authorList>
            <person name="Gilroy R."/>
            <person name="Ravi A."/>
            <person name="Getino M."/>
            <person name="Pursley I."/>
            <person name="Horton D.L."/>
            <person name="Alikhan N.F."/>
            <person name="Baker D."/>
            <person name="Gharbi K."/>
            <person name="Hall N."/>
            <person name="Watson M."/>
            <person name="Adriaenssens E.M."/>
            <person name="Foster-Nyarko E."/>
            <person name="Jarju S."/>
            <person name="Secka A."/>
            <person name="Antonio M."/>
            <person name="Oren A."/>
            <person name="Chaudhuri R.R."/>
            <person name="La Ragione R."/>
            <person name="Hildebrand F."/>
            <person name="Pallen M.J."/>
        </authorList>
    </citation>
    <scope>NUCLEOTIDE SEQUENCE</scope>
    <source>
        <strain evidence="9">CHK190-19873</strain>
    </source>
</reference>
<keyword evidence="6 7" id="KW-0472">Membrane</keyword>
<dbReference type="PANTHER" id="PTHR43744">
    <property type="entry name" value="ABC TRANSPORTER PERMEASE PROTEIN MG189-RELATED-RELATED"/>
    <property type="match status" value="1"/>
</dbReference>
<evidence type="ECO:0000259" key="8">
    <source>
        <dbReference type="PROSITE" id="PS50928"/>
    </source>
</evidence>
<evidence type="ECO:0000256" key="7">
    <source>
        <dbReference type="RuleBase" id="RU363032"/>
    </source>
</evidence>
<evidence type="ECO:0000256" key="4">
    <source>
        <dbReference type="ARBA" id="ARBA00022692"/>
    </source>
</evidence>
<organism evidence="9 10">
    <name type="scientific">Candidatus Limivivens intestinipullorum</name>
    <dbReference type="NCBI Taxonomy" id="2840858"/>
    <lineage>
        <taxon>Bacteria</taxon>
        <taxon>Bacillati</taxon>
        <taxon>Bacillota</taxon>
        <taxon>Clostridia</taxon>
        <taxon>Lachnospirales</taxon>
        <taxon>Lachnospiraceae</taxon>
        <taxon>Lachnospiraceae incertae sedis</taxon>
        <taxon>Candidatus Limivivens</taxon>
    </lineage>
</organism>
<dbReference type="CDD" id="cd06261">
    <property type="entry name" value="TM_PBP2"/>
    <property type="match status" value="1"/>
</dbReference>
<evidence type="ECO:0000256" key="1">
    <source>
        <dbReference type="ARBA" id="ARBA00004651"/>
    </source>
</evidence>
<keyword evidence="5 7" id="KW-1133">Transmembrane helix</keyword>
<evidence type="ECO:0000256" key="3">
    <source>
        <dbReference type="ARBA" id="ARBA00022475"/>
    </source>
</evidence>
<dbReference type="SUPFAM" id="SSF161098">
    <property type="entry name" value="MetI-like"/>
    <property type="match status" value="1"/>
</dbReference>
<dbReference type="GO" id="GO:0055085">
    <property type="term" value="P:transmembrane transport"/>
    <property type="evidence" value="ECO:0007669"/>
    <property type="project" value="InterPro"/>
</dbReference>
<reference evidence="9" key="1">
    <citation type="submission" date="2020-10" db="EMBL/GenBank/DDBJ databases">
        <authorList>
            <person name="Gilroy R."/>
        </authorList>
    </citation>
    <scope>NUCLEOTIDE SEQUENCE</scope>
    <source>
        <strain evidence="9">CHK190-19873</strain>
    </source>
</reference>
<dbReference type="InterPro" id="IPR000515">
    <property type="entry name" value="MetI-like"/>
</dbReference>
<feature type="transmembrane region" description="Helical" evidence="7">
    <location>
        <begin position="185"/>
        <end position="208"/>
    </location>
</feature>
<dbReference type="Gene3D" id="1.10.3720.10">
    <property type="entry name" value="MetI-like"/>
    <property type="match status" value="1"/>
</dbReference>
<dbReference type="PANTHER" id="PTHR43744:SF8">
    <property type="entry name" value="SN-GLYCEROL-3-PHOSPHATE TRANSPORT SYSTEM PERMEASE PROTEIN UGPE"/>
    <property type="match status" value="1"/>
</dbReference>
<evidence type="ECO:0000256" key="5">
    <source>
        <dbReference type="ARBA" id="ARBA00022989"/>
    </source>
</evidence>
<feature type="transmembrane region" description="Helical" evidence="7">
    <location>
        <begin position="144"/>
        <end position="164"/>
    </location>
</feature>
<name>A0A9D1EUG2_9FIRM</name>
<sequence length="280" mass="31888">MTYKTKKLTRSIVTKLIIGILVIIDIYPLFWMLTASFKTPDEFVSKPAYALNAGFYIQNYIDAWTRGKMAIFFKNSLICTVLSLVLIIVLSMTTTFALTKMRWKGREFFNRYFAFGIMIPVATSLIPLFQIFQRMHLINTRSCLILVYTASALSFSIYLLQGYMRSFPDEILEAAVIDGCGIYTLLYHIVVPLTKNAIITVLVIQFFFKWNDLLYSMTFVSSTELKTIQTGLLYFETEFGATNWGAIFASVSICVVPMLVMYLFLNKKVIEGMTTGAVKG</sequence>
<evidence type="ECO:0000313" key="9">
    <source>
        <dbReference type="EMBL" id="HIS31976.1"/>
    </source>
</evidence>
<evidence type="ECO:0000256" key="2">
    <source>
        <dbReference type="ARBA" id="ARBA00022448"/>
    </source>
</evidence>
<protein>
    <submittedName>
        <fullName evidence="9">Carbohydrate ABC transporter permease</fullName>
    </submittedName>
</protein>
<proteinExistence type="inferred from homology"/>
<gene>
    <name evidence="9" type="ORF">IAB44_10580</name>
</gene>
<keyword evidence="3" id="KW-1003">Cell membrane</keyword>
<evidence type="ECO:0000313" key="10">
    <source>
        <dbReference type="Proteomes" id="UP000823935"/>
    </source>
</evidence>
<dbReference type="EMBL" id="DVIQ01000063">
    <property type="protein sequence ID" value="HIS31976.1"/>
    <property type="molecule type" value="Genomic_DNA"/>
</dbReference>
<feature type="transmembrane region" description="Helical" evidence="7">
    <location>
        <begin position="244"/>
        <end position="265"/>
    </location>
</feature>
<keyword evidence="4 7" id="KW-0812">Transmembrane</keyword>
<feature type="domain" description="ABC transmembrane type-1" evidence="8">
    <location>
        <begin position="73"/>
        <end position="265"/>
    </location>
</feature>
<feature type="transmembrane region" description="Helical" evidence="7">
    <location>
        <begin position="111"/>
        <end position="132"/>
    </location>
</feature>
<comment type="caution">
    <text evidence="9">The sequence shown here is derived from an EMBL/GenBank/DDBJ whole genome shotgun (WGS) entry which is preliminary data.</text>
</comment>
<dbReference type="GO" id="GO:0005886">
    <property type="term" value="C:plasma membrane"/>
    <property type="evidence" value="ECO:0007669"/>
    <property type="project" value="UniProtKB-SubCell"/>
</dbReference>
<dbReference type="Pfam" id="PF00528">
    <property type="entry name" value="BPD_transp_1"/>
    <property type="match status" value="1"/>
</dbReference>
<comment type="similarity">
    <text evidence="7">Belongs to the binding-protein-dependent transport system permease family.</text>
</comment>
<feature type="transmembrane region" description="Helical" evidence="7">
    <location>
        <begin position="75"/>
        <end position="99"/>
    </location>
</feature>
<dbReference type="Proteomes" id="UP000823935">
    <property type="component" value="Unassembled WGS sequence"/>
</dbReference>